<comment type="caution">
    <text evidence="3">The sequence shown here is derived from an EMBL/GenBank/DDBJ whole genome shotgun (WGS) entry which is preliminary data.</text>
</comment>
<name>A0A2A5RX84_9LACT</name>
<feature type="chain" id="PRO_5039449078" description="Lipoprotein" evidence="2">
    <location>
        <begin position="19"/>
        <end position="193"/>
    </location>
</feature>
<feature type="compositionally biased region" description="Low complexity" evidence="1">
    <location>
        <begin position="56"/>
        <end position="79"/>
    </location>
</feature>
<gene>
    <name evidence="3" type="ORF">RU86_GL000586</name>
</gene>
<evidence type="ECO:0000256" key="2">
    <source>
        <dbReference type="SAM" id="SignalP"/>
    </source>
</evidence>
<evidence type="ECO:0008006" key="5">
    <source>
        <dbReference type="Google" id="ProtNLM"/>
    </source>
</evidence>
<dbReference type="RefSeq" id="WP_096814808.1">
    <property type="nucleotide sequence ID" value="NZ_JXJW01000014.1"/>
</dbReference>
<dbReference type="AlphaFoldDB" id="A0A2A5RX84"/>
<organism evidence="3 4">
    <name type="scientific">Pseudolactococcus piscium</name>
    <dbReference type="NCBI Taxonomy" id="1364"/>
    <lineage>
        <taxon>Bacteria</taxon>
        <taxon>Bacillati</taxon>
        <taxon>Bacillota</taxon>
        <taxon>Bacilli</taxon>
        <taxon>Lactobacillales</taxon>
        <taxon>Streptococcaceae</taxon>
        <taxon>Pseudolactococcus</taxon>
    </lineage>
</organism>
<evidence type="ECO:0000313" key="3">
    <source>
        <dbReference type="EMBL" id="PCS05831.1"/>
    </source>
</evidence>
<proteinExistence type="predicted"/>
<dbReference type="PROSITE" id="PS51257">
    <property type="entry name" value="PROKAR_LIPOPROTEIN"/>
    <property type="match status" value="1"/>
</dbReference>
<evidence type="ECO:0000256" key="1">
    <source>
        <dbReference type="SAM" id="MobiDB-lite"/>
    </source>
</evidence>
<evidence type="ECO:0000313" key="4">
    <source>
        <dbReference type="Proteomes" id="UP000218282"/>
    </source>
</evidence>
<reference evidence="3 4" key="1">
    <citation type="submission" date="2014-12" db="EMBL/GenBank/DDBJ databases">
        <title>Draft genome sequences of 10 type strains of Lactococcus.</title>
        <authorList>
            <person name="Sun Z."/>
            <person name="Zhong Z."/>
            <person name="Liu W."/>
            <person name="Zhang W."/>
            <person name="Zhang H."/>
        </authorList>
    </citation>
    <scope>NUCLEOTIDE SEQUENCE [LARGE SCALE GENOMIC DNA]</scope>
    <source>
        <strain evidence="3 4">DSM 6634</strain>
    </source>
</reference>
<sequence length="193" mass="21181">MKKAIILGLLLCSTLLVGCSNNKKTTEASKENKIEKSTSKNSVTEKTSSKSEVTKSTEQTVSESASQNPPQSQSAAEPAVTEQDINPGAIFNGDISSIVGKWEDTKGDYIIINSDYTVTHSSTQSSPHPFKLYEADYNQFIANPGLVVRAEVGGYAIMLFPIGYHNMIGDQSNIDRPRLTWGNSPSEDYYYRK</sequence>
<keyword evidence="4" id="KW-1185">Reference proteome</keyword>
<dbReference type="EMBL" id="JXJW01000014">
    <property type="protein sequence ID" value="PCS05831.1"/>
    <property type="molecule type" value="Genomic_DNA"/>
</dbReference>
<protein>
    <recommendedName>
        <fullName evidence="5">Lipoprotein</fullName>
    </recommendedName>
</protein>
<keyword evidence="2" id="KW-0732">Signal</keyword>
<feature type="compositionally biased region" description="Basic and acidic residues" evidence="1">
    <location>
        <begin position="26"/>
        <end position="38"/>
    </location>
</feature>
<accession>A0A2A5RX84</accession>
<dbReference type="Proteomes" id="UP000218282">
    <property type="component" value="Unassembled WGS sequence"/>
</dbReference>
<feature type="signal peptide" evidence="2">
    <location>
        <begin position="1"/>
        <end position="18"/>
    </location>
</feature>
<feature type="region of interest" description="Disordered" evidence="1">
    <location>
        <begin position="26"/>
        <end position="80"/>
    </location>
</feature>